<dbReference type="AlphaFoldDB" id="A0A5B7KBH1"/>
<sequence length="62" mass="7087">MPRLRLVRGWGGYRPSAKGLRAHKSHLPVIPDRGADGILTEWRPMRSCHVVDKDVHKFCQVV</sequence>
<name>A0A5B7KBH1_PORTR</name>
<gene>
    <name evidence="1" type="ORF">E2C01_097464</name>
</gene>
<comment type="caution">
    <text evidence="1">The sequence shown here is derived from an EMBL/GenBank/DDBJ whole genome shotgun (WGS) entry which is preliminary data.</text>
</comment>
<evidence type="ECO:0000313" key="1">
    <source>
        <dbReference type="EMBL" id="MPD01915.1"/>
    </source>
</evidence>
<evidence type="ECO:0000313" key="2">
    <source>
        <dbReference type="Proteomes" id="UP000324222"/>
    </source>
</evidence>
<reference evidence="1 2" key="1">
    <citation type="submission" date="2019-05" db="EMBL/GenBank/DDBJ databases">
        <title>Another draft genome of Portunus trituberculatus and its Hox gene families provides insights of decapod evolution.</title>
        <authorList>
            <person name="Jeong J.-H."/>
            <person name="Song I."/>
            <person name="Kim S."/>
            <person name="Choi T."/>
            <person name="Kim D."/>
            <person name="Ryu S."/>
            <person name="Kim W."/>
        </authorList>
    </citation>
    <scope>NUCLEOTIDE SEQUENCE [LARGE SCALE GENOMIC DNA]</scope>
    <source>
        <tissue evidence="1">Muscle</tissue>
    </source>
</reference>
<organism evidence="1 2">
    <name type="scientific">Portunus trituberculatus</name>
    <name type="common">Swimming crab</name>
    <name type="synonym">Neptunus trituberculatus</name>
    <dbReference type="NCBI Taxonomy" id="210409"/>
    <lineage>
        <taxon>Eukaryota</taxon>
        <taxon>Metazoa</taxon>
        <taxon>Ecdysozoa</taxon>
        <taxon>Arthropoda</taxon>
        <taxon>Crustacea</taxon>
        <taxon>Multicrustacea</taxon>
        <taxon>Malacostraca</taxon>
        <taxon>Eumalacostraca</taxon>
        <taxon>Eucarida</taxon>
        <taxon>Decapoda</taxon>
        <taxon>Pleocyemata</taxon>
        <taxon>Brachyura</taxon>
        <taxon>Eubrachyura</taxon>
        <taxon>Portunoidea</taxon>
        <taxon>Portunidae</taxon>
        <taxon>Portuninae</taxon>
        <taxon>Portunus</taxon>
    </lineage>
</organism>
<keyword evidence="2" id="KW-1185">Reference proteome</keyword>
<accession>A0A5B7KBH1</accession>
<dbReference type="Proteomes" id="UP000324222">
    <property type="component" value="Unassembled WGS sequence"/>
</dbReference>
<protein>
    <submittedName>
        <fullName evidence="1">Uncharacterized protein</fullName>
    </submittedName>
</protein>
<proteinExistence type="predicted"/>
<dbReference type="EMBL" id="VSRR010129107">
    <property type="protein sequence ID" value="MPD01915.1"/>
    <property type="molecule type" value="Genomic_DNA"/>
</dbReference>